<evidence type="ECO:0000313" key="12">
    <source>
        <dbReference type="Proteomes" id="UP000729913"/>
    </source>
</evidence>
<dbReference type="Proteomes" id="UP000729913">
    <property type="component" value="Unassembled WGS sequence"/>
</dbReference>
<evidence type="ECO:0000256" key="8">
    <source>
        <dbReference type="ARBA" id="ARBA00046280"/>
    </source>
</evidence>
<evidence type="ECO:0000256" key="7">
    <source>
        <dbReference type="ARBA" id="ARBA00023136"/>
    </source>
</evidence>
<evidence type="ECO:0000256" key="1">
    <source>
        <dbReference type="ARBA" id="ARBA00006108"/>
    </source>
</evidence>
<reference evidence="11" key="1">
    <citation type="submission" date="2020-03" db="EMBL/GenBank/DDBJ databases">
        <authorList>
            <person name="Chebbi M.A."/>
            <person name="Drezen J.M."/>
        </authorList>
    </citation>
    <scope>NUCLEOTIDE SEQUENCE</scope>
    <source>
        <tissue evidence="11">Whole body</tissue>
    </source>
</reference>
<dbReference type="PANTHER" id="PTHR21230">
    <property type="entry name" value="VESICLE TRANSPORT V-SNARE PROTEIN VTI1-RELATED"/>
    <property type="match status" value="1"/>
</dbReference>
<dbReference type="Pfam" id="PF12352">
    <property type="entry name" value="V-SNARE_C"/>
    <property type="match status" value="1"/>
</dbReference>
<dbReference type="AlphaFoldDB" id="A0A8J5USF7"/>
<protein>
    <recommendedName>
        <fullName evidence="10">Vesicle transport v-SNARE N-terminal domain-containing protein</fullName>
    </recommendedName>
</protein>
<dbReference type="FunFam" id="1.20.58.400:FF:000001">
    <property type="entry name" value="Vesicle transport through interaction with t-SNAREs homolog 1A"/>
    <property type="match status" value="1"/>
</dbReference>
<dbReference type="GO" id="GO:0031902">
    <property type="term" value="C:late endosome membrane"/>
    <property type="evidence" value="ECO:0007669"/>
    <property type="project" value="TreeGrafter"/>
</dbReference>
<dbReference type="InterPro" id="IPR007705">
    <property type="entry name" value="Vesicle_trsprt_v-SNARE_N"/>
</dbReference>
<dbReference type="PANTHER" id="PTHR21230:SF26">
    <property type="entry name" value="VESICLE TRANSPORT THROUGH INTERACTION WITH T-SNARES HOMOLOG 1A"/>
    <property type="match status" value="1"/>
</dbReference>
<gene>
    <name evidence="11" type="ORF">G9C98_008155</name>
</gene>
<dbReference type="GO" id="GO:0005484">
    <property type="term" value="F:SNAP receptor activity"/>
    <property type="evidence" value="ECO:0007669"/>
    <property type="project" value="TreeGrafter"/>
</dbReference>
<dbReference type="GO" id="GO:0031201">
    <property type="term" value="C:SNARE complex"/>
    <property type="evidence" value="ECO:0007669"/>
    <property type="project" value="TreeGrafter"/>
</dbReference>
<proteinExistence type="inferred from homology"/>
<feature type="coiled-coil region" evidence="9">
    <location>
        <begin position="34"/>
        <end position="87"/>
    </location>
</feature>
<dbReference type="GO" id="GO:0005829">
    <property type="term" value="C:cytosol"/>
    <property type="evidence" value="ECO:0007669"/>
    <property type="project" value="GOC"/>
</dbReference>
<dbReference type="GO" id="GO:0005789">
    <property type="term" value="C:endoplasmic reticulum membrane"/>
    <property type="evidence" value="ECO:0007669"/>
    <property type="project" value="TreeGrafter"/>
</dbReference>
<comment type="subcellular location">
    <subcellularLocation>
        <location evidence="8">Endomembrane system</location>
        <topology evidence="8">Single-pass type IV membrane protein</topology>
    </subcellularLocation>
</comment>
<evidence type="ECO:0000256" key="2">
    <source>
        <dbReference type="ARBA" id="ARBA00022448"/>
    </source>
</evidence>
<evidence type="ECO:0000313" key="11">
    <source>
        <dbReference type="EMBL" id="KAG8039512.1"/>
    </source>
</evidence>
<organism evidence="11 12">
    <name type="scientific">Cotesia typhae</name>
    <dbReference type="NCBI Taxonomy" id="2053667"/>
    <lineage>
        <taxon>Eukaryota</taxon>
        <taxon>Metazoa</taxon>
        <taxon>Ecdysozoa</taxon>
        <taxon>Arthropoda</taxon>
        <taxon>Hexapoda</taxon>
        <taxon>Insecta</taxon>
        <taxon>Pterygota</taxon>
        <taxon>Neoptera</taxon>
        <taxon>Endopterygota</taxon>
        <taxon>Hymenoptera</taxon>
        <taxon>Apocrita</taxon>
        <taxon>Ichneumonoidea</taxon>
        <taxon>Braconidae</taxon>
        <taxon>Microgastrinae</taxon>
        <taxon>Cotesia</taxon>
    </lineage>
</organism>
<evidence type="ECO:0000256" key="4">
    <source>
        <dbReference type="ARBA" id="ARBA00022927"/>
    </source>
</evidence>
<keyword evidence="7" id="KW-0472">Membrane</keyword>
<dbReference type="GO" id="GO:0012507">
    <property type="term" value="C:ER to Golgi transport vesicle membrane"/>
    <property type="evidence" value="ECO:0007669"/>
    <property type="project" value="TreeGrafter"/>
</dbReference>
<keyword evidence="12" id="KW-1185">Reference proteome</keyword>
<dbReference type="GO" id="GO:0042147">
    <property type="term" value="P:retrograde transport, endosome to Golgi"/>
    <property type="evidence" value="ECO:0007669"/>
    <property type="project" value="TreeGrafter"/>
</dbReference>
<evidence type="ECO:0000259" key="10">
    <source>
        <dbReference type="Pfam" id="PF05008"/>
    </source>
</evidence>
<evidence type="ECO:0000256" key="9">
    <source>
        <dbReference type="SAM" id="Coils"/>
    </source>
</evidence>
<dbReference type="OrthoDB" id="430637at2759"/>
<comment type="similarity">
    <text evidence="1">Belongs to the VTI1 family.</text>
</comment>
<dbReference type="Pfam" id="PF05008">
    <property type="entry name" value="V-SNARE"/>
    <property type="match status" value="1"/>
</dbReference>
<evidence type="ECO:0000256" key="3">
    <source>
        <dbReference type="ARBA" id="ARBA00022692"/>
    </source>
</evidence>
<reference evidence="11" key="2">
    <citation type="submission" date="2021-04" db="EMBL/GenBank/DDBJ databases">
        <title>Genome-wide patterns of bracovirus chromosomal integration into multiple host tissues during parasitism.</title>
        <authorList>
            <person name="Chebbi M.A.C."/>
        </authorList>
    </citation>
    <scope>NUCLEOTIDE SEQUENCE</scope>
    <source>
        <tissue evidence="11">Whole body</tissue>
    </source>
</reference>
<evidence type="ECO:0000256" key="5">
    <source>
        <dbReference type="ARBA" id="ARBA00022989"/>
    </source>
</evidence>
<keyword evidence="2" id="KW-0813">Transport</keyword>
<sequence length="174" mass="20198">MATLIDNYEQQYAVLTADITAKIGRINVVSGGEKRAFVQDVDRQLEEAQELLEQMELEVRGTSGTQRDRLRSRVESHRAELKRLTQEFKLSRKPKEEIVDLNVLDDWDNEVVTEDQKSRLLDTSERIDRTGRTLQNGYRMILETEDIGAQVLKDLSEQRETIQRGRSRASFLIF</sequence>
<dbReference type="EMBL" id="JAAOIC020000035">
    <property type="protein sequence ID" value="KAG8039512.1"/>
    <property type="molecule type" value="Genomic_DNA"/>
</dbReference>
<keyword evidence="6 9" id="KW-0175">Coiled coil</keyword>
<dbReference type="GO" id="GO:0000149">
    <property type="term" value="F:SNARE binding"/>
    <property type="evidence" value="ECO:0007669"/>
    <property type="project" value="TreeGrafter"/>
</dbReference>
<dbReference type="GO" id="GO:0016236">
    <property type="term" value="P:macroautophagy"/>
    <property type="evidence" value="ECO:0007669"/>
    <property type="project" value="TreeGrafter"/>
</dbReference>
<keyword evidence="3" id="KW-0812">Transmembrane</keyword>
<accession>A0A8J5USF7</accession>
<dbReference type="GO" id="GO:0006891">
    <property type="term" value="P:intra-Golgi vesicle-mediated transport"/>
    <property type="evidence" value="ECO:0007669"/>
    <property type="project" value="TreeGrafter"/>
</dbReference>
<evidence type="ECO:0000256" key="6">
    <source>
        <dbReference type="ARBA" id="ARBA00023054"/>
    </source>
</evidence>
<comment type="caution">
    <text evidence="11">The sequence shown here is derived from an EMBL/GenBank/DDBJ whole genome shotgun (WGS) entry which is preliminary data.</text>
</comment>
<dbReference type="GO" id="GO:0005794">
    <property type="term" value="C:Golgi apparatus"/>
    <property type="evidence" value="ECO:0007669"/>
    <property type="project" value="TreeGrafter"/>
</dbReference>
<dbReference type="GO" id="GO:0006896">
    <property type="term" value="P:Golgi to vacuole transport"/>
    <property type="evidence" value="ECO:0007669"/>
    <property type="project" value="TreeGrafter"/>
</dbReference>
<feature type="domain" description="Vesicle transport v-SNARE N-terminal" evidence="10">
    <location>
        <begin position="1"/>
        <end position="90"/>
    </location>
</feature>
<keyword evidence="4" id="KW-0653">Protein transport</keyword>
<name>A0A8J5USF7_9HYME</name>
<keyword evidence="5" id="KW-1133">Transmembrane helix</keyword>
<dbReference type="GO" id="GO:0006886">
    <property type="term" value="P:intracellular protein transport"/>
    <property type="evidence" value="ECO:0007669"/>
    <property type="project" value="InterPro"/>
</dbReference>
<dbReference type="GO" id="GO:0048280">
    <property type="term" value="P:vesicle fusion with Golgi apparatus"/>
    <property type="evidence" value="ECO:0007669"/>
    <property type="project" value="TreeGrafter"/>
</dbReference>